<keyword evidence="5 9" id="KW-0863">Zinc-finger</keyword>
<dbReference type="GO" id="GO:0008270">
    <property type="term" value="F:zinc ion binding"/>
    <property type="evidence" value="ECO:0007669"/>
    <property type="project" value="UniProtKB-KW"/>
</dbReference>
<feature type="region of interest" description="Disordered" evidence="10">
    <location>
        <begin position="1"/>
        <end position="54"/>
    </location>
</feature>
<keyword evidence="6" id="KW-0862">Zinc</keyword>
<comment type="similarity">
    <text evidence="2">Belongs to the krueppel C2H2-type zinc-finger protein family.</text>
</comment>
<dbReference type="GO" id="GO:0000978">
    <property type="term" value="F:RNA polymerase II cis-regulatory region sequence-specific DNA binding"/>
    <property type="evidence" value="ECO:0007669"/>
    <property type="project" value="TreeGrafter"/>
</dbReference>
<feature type="domain" description="C2H2-type" evidence="11">
    <location>
        <begin position="649"/>
        <end position="676"/>
    </location>
</feature>
<feature type="domain" description="C2H2-type" evidence="11">
    <location>
        <begin position="677"/>
        <end position="706"/>
    </location>
</feature>
<evidence type="ECO:0000256" key="10">
    <source>
        <dbReference type="SAM" id="MobiDB-lite"/>
    </source>
</evidence>
<evidence type="ECO:0000256" key="7">
    <source>
        <dbReference type="ARBA" id="ARBA00023125"/>
    </source>
</evidence>
<dbReference type="SMART" id="SM00355">
    <property type="entry name" value="ZnF_C2H2"/>
    <property type="match status" value="7"/>
</dbReference>
<name>A0A8X7NJB3_CANPA</name>
<dbReference type="InterPro" id="IPR036236">
    <property type="entry name" value="Znf_C2H2_sf"/>
</dbReference>
<feature type="compositionally biased region" description="Low complexity" evidence="10">
    <location>
        <begin position="39"/>
        <end position="53"/>
    </location>
</feature>
<proteinExistence type="inferred from homology"/>
<dbReference type="EMBL" id="JABWAB010000007">
    <property type="protein sequence ID" value="KAF6047203.1"/>
    <property type="molecule type" value="Genomic_DNA"/>
</dbReference>
<dbReference type="Proteomes" id="UP000590412">
    <property type="component" value="Unassembled WGS sequence"/>
</dbReference>
<dbReference type="AlphaFoldDB" id="A0A8X7NJB3"/>
<dbReference type="InterPro" id="IPR050329">
    <property type="entry name" value="GLI_C2H2-zinc-finger"/>
</dbReference>
<dbReference type="Gene3D" id="6.10.140.370">
    <property type="match status" value="1"/>
</dbReference>
<evidence type="ECO:0000256" key="3">
    <source>
        <dbReference type="ARBA" id="ARBA00022723"/>
    </source>
</evidence>
<reference evidence="12" key="1">
    <citation type="submission" date="2020-03" db="EMBL/GenBank/DDBJ databases">
        <title>FDA dAtabase for Regulatory Grade micrObial Sequences (FDA-ARGOS): Supporting development and validation of Infectious Disease Dx tests.</title>
        <authorList>
            <person name="Campos J."/>
            <person name="Goldberg B."/>
            <person name="Tallon L."/>
            <person name="Sadzewicz L."/>
            <person name="Vavikolanu K."/>
            <person name="Mehta A."/>
            <person name="Aluvathingal J."/>
            <person name="Nadendla S."/>
            <person name="Nandy P."/>
            <person name="Geyer C."/>
            <person name="Yan Y."/>
            <person name="Sichtig H."/>
        </authorList>
    </citation>
    <scope>NUCLEOTIDE SEQUENCE [LARGE SCALE GENOMIC DNA]</scope>
    <source>
        <strain evidence="12">FDAARGOS_652</strain>
    </source>
</reference>
<dbReference type="PROSITE" id="PS50157">
    <property type="entry name" value="ZINC_FINGER_C2H2_2"/>
    <property type="match status" value="5"/>
</dbReference>
<dbReference type="OrthoDB" id="3437960at2759"/>
<dbReference type="PROSITE" id="PS00028">
    <property type="entry name" value="ZINC_FINGER_C2H2_1"/>
    <property type="match status" value="4"/>
</dbReference>
<evidence type="ECO:0000256" key="8">
    <source>
        <dbReference type="ARBA" id="ARBA00023242"/>
    </source>
</evidence>
<evidence type="ECO:0000256" key="4">
    <source>
        <dbReference type="ARBA" id="ARBA00022737"/>
    </source>
</evidence>
<dbReference type="InterPro" id="IPR013087">
    <property type="entry name" value="Znf_C2H2_type"/>
</dbReference>
<sequence length="749" mass="84391">MTTPSPQLNSWKNASSEPSSVKAVGSITNTLPTSLPELSMSSVPHTTTSPSTSDNRIMEMLESGQRSESPILTHGYVHGHIHKHKNHTHIHGHIHNHDHDHHFREAQNSVTPNFASSTVSNSMVPSLSDSFCPEFNDVATCKDVFCDDLDDCFYFNCDDSKFINNGGCCEELSVDDTTCCTDNNCIPPMKTQNRCGDASCVPILKSQKSYETPCCEQLHKGESPKGSRVVCCEDPKCSEYKFCHSTPNEGRDCHRSSCHHSQGTLPESEKNNLCDLQISKRPLFEDLISNVHQNLTAQEDLINQLQAKPPTKKAKRSPSSDFEIHFPHECHPEDANESSKHHHIHQSCFHTTIPNDPNESNSVYNDEKLMSDFDFIIKFNNFHDMMSKKATLTEPSKPDDATSILQYPCQWEHCIKKLNNDNFMNHIVGDHIKQEHDLEKATSYQCEWNNCNYTDENLDALLQHLESHKQSSDNEPAITINSPNVLTPMSTASVNMNEKSPSATKSPTTIKRELNITSMSIRPKEKKKRKGSTTLTCCAQGPEFKCQWEVGVDKNGKPIPCNATHESQCDLQHHIINTHIGSGKSKYSCNWIGCERHNGKIFNQRQKLYRHIHVHTNYKPCKCSICGASFAVQSMLDQHLRVHSGEKPFQCSTCGKRFATSSSLSIHNRVHTGEKPLKCKWPGCNKSFSESSNLTKHMKIHEREFACEICGSSFLKKVDLDQHLKSHEQKEENIDVNVGVSRSRVEAVK</sequence>
<accession>A0A8X7NJB3</accession>
<keyword evidence="7" id="KW-0238">DNA-binding</keyword>
<comment type="subcellular location">
    <subcellularLocation>
        <location evidence="1">Nucleus</location>
    </subcellularLocation>
</comment>
<evidence type="ECO:0000313" key="13">
    <source>
        <dbReference type="Proteomes" id="UP000590412"/>
    </source>
</evidence>
<organism evidence="12 13">
    <name type="scientific">Candida parapsilosis</name>
    <name type="common">Yeast</name>
    <dbReference type="NCBI Taxonomy" id="5480"/>
    <lineage>
        <taxon>Eukaryota</taxon>
        <taxon>Fungi</taxon>
        <taxon>Dikarya</taxon>
        <taxon>Ascomycota</taxon>
        <taxon>Saccharomycotina</taxon>
        <taxon>Pichiomycetes</taxon>
        <taxon>Debaryomycetaceae</taxon>
        <taxon>Candida/Lodderomyces clade</taxon>
        <taxon>Candida</taxon>
    </lineage>
</organism>
<dbReference type="PANTHER" id="PTHR19818:SF139">
    <property type="entry name" value="PAIR-RULE PROTEIN ODD-PAIRED"/>
    <property type="match status" value="1"/>
</dbReference>
<feature type="domain" description="C2H2-type" evidence="11">
    <location>
        <begin position="587"/>
        <end position="620"/>
    </location>
</feature>
<feature type="compositionally biased region" description="Polar residues" evidence="10">
    <location>
        <begin position="1"/>
        <end position="19"/>
    </location>
</feature>
<evidence type="ECO:0000256" key="2">
    <source>
        <dbReference type="ARBA" id="ARBA00006991"/>
    </source>
</evidence>
<dbReference type="SUPFAM" id="SSF57667">
    <property type="entry name" value="beta-beta-alpha zinc fingers"/>
    <property type="match status" value="2"/>
</dbReference>
<dbReference type="GO" id="GO:0045944">
    <property type="term" value="P:positive regulation of transcription by RNA polymerase II"/>
    <property type="evidence" value="ECO:0007669"/>
    <property type="project" value="UniProtKB-ARBA"/>
</dbReference>
<dbReference type="FunFam" id="3.30.160.60:FF:000663">
    <property type="entry name" value="Zinc finger protein 45"/>
    <property type="match status" value="1"/>
</dbReference>
<evidence type="ECO:0000256" key="5">
    <source>
        <dbReference type="ARBA" id="ARBA00022771"/>
    </source>
</evidence>
<dbReference type="PANTHER" id="PTHR19818">
    <property type="entry name" value="ZINC FINGER PROTEIN ZIC AND GLI"/>
    <property type="match status" value="1"/>
</dbReference>
<dbReference type="Pfam" id="PF00096">
    <property type="entry name" value="zf-C2H2"/>
    <property type="match status" value="3"/>
</dbReference>
<dbReference type="GO" id="GO:0000981">
    <property type="term" value="F:DNA-binding transcription factor activity, RNA polymerase II-specific"/>
    <property type="evidence" value="ECO:0007669"/>
    <property type="project" value="TreeGrafter"/>
</dbReference>
<evidence type="ECO:0000256" key="9">
    <source>
        <dbReference type="PROSITE-ProRule" id="PRU00042"/>
    </source>
</evidence>
<keyword evidence="4" id="KW-0677">Repeat</keyword>
<protein>
    <submittedName>
        <fullName evidence="12">Zinc-finger double domain family protein</fullName>
    </submittedName>
</protein>
<evidence type="ECO:0000256" key="1">
    <source>
        <dbReference type="ARBA" id="ARBA00004123"/>
    </source>
</evidence>
<feature type="domain" description="C2H2-type" evidence="11">
    <location>
        <begin position="705"/>
        <end position="732"/>
    </location>
</feature>
<keyword evidence="3" id="KW-0479">Metal-binding</keyword>
<dbReference type="GO" id="GO:0005634">
    <property type="term" value="C:nucleus"/>
    <property type="evidence" value="ECO:0007669"/>
    <property type="project" value="UniProtKB-SubCell"/>
</dbReference>
<evidence type="ECO:0000259" key="11">
    <source>
        <dbReference type="PROSITE" id="PS50157"/>
    </source>
</evidence>
<keyword evidence="8" id="KW-0539">Nucleus</keyword>
<evidence type="ECO:0000313" key="12">
    <source>
        <dbReference type="EMBL" id="KAF6047203.1"/>
    </source>
</evidence>
<feature type="domain" description="C2H2-type" evidence="11">
    <location>
        <begin position="621"/>
        <end position="648"/>
    </location>
</feature>
<comment type="caution">
    <text evidence="12">The sequence shown here is derived from an EMBL/GenBank/DDBJ whole genome shotgun (WGS) entry which is preliminary data.</text>
</comment>
<dbReference type="FunFam" id="3.30.160.60:FF:000557">
    <property type="entry name" value="zinc finger and SCAN domain-containing protein 29"/>
    <property type="match status" value="1"/>
</dbReference>
<gene>
    <name evidence="12" type="ORF">FOB60_004739</name>
</gene>
<evidence type="ECO:0000256" key="6">
    <source>
        <dbReference type="ARBA" id="ARBA00022833"/>
    </source>
</evidence>
<dbReference type="Gene3D" id="3.30.160.60">
    <property type="entry name" value="Classic Zinc Finger"/>
    <property type="match status" value="4"/>
</dbReference>